<feature type="domain" description="Solute-binding protein family 3/N-terminal" evidence="4">
    <location>
        <begin position="58"/>
        <end position="286"/>
    </location>
</feature>
<dbReference type="Gene3D" id="3.40.190.10">
    <property type="entry name" value="Periplasmic binding protein-like II"/>
    <property type="match status" value="2"/>
</dbReference>
<dbReference type="PROSITE" id="PS51257">
    <property type="entry name" value="PROKAR_LIPOPROTEIN"/>
    <property type="match status" value="1"/>
</dbReference>
<evidence type="ECO:0000313" key="6">
    <source>
        <dbReference type="EMBL" id="GAA1952433.1"/>
    </source>
</evidence>
<keyword evidence="7" id="KW-1185">Reference proteome</keyword>
<proteinExistence type="predicted"/>
<dbReference type="Pfam" id="PF00497">
    <property type="entry name" value="SBP_bac_3"/>
    <property type="match status" value="1"/>
</dbReference>
<keyword evidence="1 3" id="KW-0732">Signal</keyword>
<dbReference type="InterPro" id="IPR001320">
    <property type="entry name" value="Iontro_rcpt_C"/>
</dbReference>
<evidence type="ECO:0000313" key="7">
    <source>
        <dbReference type="Proteomes" id="UP001500571"/>
    </source>
</evidence>
<dbReference type="CDD" id="cd13530">
    <property type="entry name" value="PBP2_peptides_like"/>
    <property type="match status" value="1"/>
</dbReference>
<protein>
    <submittedName>
        <fullName evidence="6">ABC transporter substrate-binding protein</fullName>
    </submittedName>
</protein>
<dbReference type="SMART" id="SM00062">
    <property type="entry name" value="PBPb"/>
    <property type="match status" value="1"/>
</dbReference>
<accession>A0ABN2QHU5</accession>
<gene>
    <name evidence="6" type="ORF">GCM10009798_09610</name>
</gene>
<evidence type="ECO:0000259" key="5">
    <source>
        <dbReference type="SMART" id="SM00079"/>
    </source>
</evidence>
<evidence type="ECO:0000256" key="2">
    <source>
        <dbReference type="SAM" id="MobiDB-lite"/>
    </source>
</evidence>
<comment type="caution">
    <text evidence="6">The sequence shown here is derived from an EMBL/GenBank/DDBJ whole genome shotgun (WGS) entry which is preliminary data.</text>
</comment>
<feature type="domain" description="Ionotropic glutamate receptor C-terminal" evidence="5">
    <location>
        <begin position="58"/>
        <end position="285"/>
    </location>
</feature>
<evidence type="ECO:0000256" key="3">
    <source>
        <dbReference type="SAM" id="SignalP"/>
    </source>
</evidence>
<dbReference type="SMART" id="SM00079">
    <property type="entry name" value="PBPe"/>
    <property type="match status" value="1"/>
</dbReference>
<dbReference type="RefSeq" id="WP_344042953.1">
    <property type="nucleotide sequence ID" value="NZ_BAAAPB010000001.1"/>
</dbReference>
<dbReference type="Proteomes" id="UP001500571">
    <property type="component" value="Unassembled WGS sequence"/>
</dbReference>
<evidence type="ECO:0000256" key="1">
    <source>
        <dbReference type="ARBA" id="ARBA00022729"/>
    </source>
</evidence>
<dbReference type="PANTHER" id="PTHR35936">
    <property type="entry name" value="MEMBRANE-BOUND LYTIC MUREIN TRANSGLYCOSYLASE F"/>
    <property type="match status" value="1"/>
</dbReference>
<dbReference type="InterPro" id="IPR001638">
    <property type="entry name" value="Solute-binding_3/MltF_N"/>
</dbReference>
<reference evidence="6 7" key="1">
    <citation type="journal article" date="2019" name="Int. J. Syst. Evol. Microbiol.">
        <title>The Global Catalogue of Microorganisms (GCM) 10K type strain sequencing project: providing services to taxonomists for standard genome sequencing and annotation.</title>
        <authorList>
            <consortium name="The Broad Institute Genomics Platform"/>
            <consortium name="The Broad Institute Genome Sequencing Center for Infectious Disease"/>
            <person name="Wu L."/>
            <person name="Ma J."/>
        </authorList>
    </citation>
    <scope>NUCLEOTIDE SEQUENCE [LARGE SCALE GENOMIC DNA]</scope>
    <source>
        <strain evidence="6 7">JCM 15309</strain>
    </source>
</reference>
<feature type="compositionally biased region" description="Low complexity" evidence="2">
    <location>
        <begin position="30"/>
        <end position="49"/>
    </location>
</feature>
<organism evidence="6 7">
    <name type="scientific">Nocardioides panacihumi</name>
    <dbReference type="NCBI Taxonomy" id="400774"/>
    <lineage>
        <taxon>Bacteria</taxon>
        <taxon>Bacillati</taxon>
        <taxon>Actinomycetota</taxon>
        <taxon>Actinomycetes</taxon>
        <taxon>Propionibacteriales</taxon>
        <taxon>Nocardioidaceae</taxon>
        <taxon>Nocardioides</taxon>
    </lineage>
</organism>
<feature type="region of interest" description="Disordered" evidence="2">
    <location>
        <begin position="22"/>
        <end position="49"/>
    </location>
</feature>
<dbReference type="EMBL" id="BAAAPB010000001">
    <property type="protein sequence ID" value="GAA1952433.1"/>
    <property type="molecule type" value="Genomic_DNA"/>
</dbReference>
<evidence type="ECO:0000259" key="4">
    <source>
        <dbReference type="SMART" id="SM00062"/>
    </source>
</evidence>
<feature type="chain" id="PRO_5046686736" evidence="3">
    <location>
        <begin position="24"/>
        <end position="293"/>
    </location>
</feature>
<dbReference type="SUPFAM" id="SSF53850">
    <property type="entry name" value="Periplasmic binding protein-like II"/>
    <property type="match status" value="1"/>
</dbReference>
<name>A0ABN2QHU5_9ACTN</name>
<sequence length="293" mass="30751">MRLRRTALIVPVLMVAAAGCAPAGSDGKAASEPSTSASGSSSTDACASGSLPTKTAGKLTVATDSPAYEPWFSDNDPSNGKGFESAVAYAVADKLGFDKGHVSWVKVPFNNSYAPGAKAFDFDINQISITPDRQKVVDFSKPYYTATQAVVTLKKNAGKATSLADLKKLKLGAQTGTTSLTAIREIVKPEQEPLVFNDSNAPKQALLNGQVDAVVFDLPTAFYITSAEIEGSTITGQFSGQGAEGDQFGMLFEKGNALRDCVDRAIAELTSDGTLAALEKQWLSDVVNVPVLQ</sequence>
<dbReference type="PANTHER" id="PTHR35936:SF19">
    <property type="entry name" value="AMINO-ACID-BINDING PROTEIN YXEM-RELATED"/>
    <property type="match status" value="1"/>
</dbReference>
<feature type="signal peptide" evidence="3">
    <location>
        <begin position="1"/>
        <end position="23"/>
    </location>
</feature>